<evidence type="ECO:0000313" key="4">
    <source>
        <dbReference type="Proteomes" id="UP000051966"/>
    </source>
</evidence>
<comment type="caution">
    <text evidence="1">The sequence shown here is derived from an EMBL/GenBank/DDBJ whole genome shotgun (WGS) entry which is preliminary data.</text>
</comment>
<dbReference type="AlphaFoldDB" id="X0PGI8"/>
<keyword evidence="4" id="KW-1185">Reference proteome</keyword>
<dbReference type="eggNOG" id="ENOG50309UA">
    <property type="taxonomic scope" value="Bacteria"/>
</dbReference>
<evidence type="ECO:0000313" key="2">
    <source>
        <dbReference type="EMBL" id="KRM07453.1"/>
    </source>
</evidence>
<accession>X0PGI8</accession>
<dbReference type="EMBL" id="AZFY01000096">
    <property type="protein sequence ID" value="KRM07453.1"/>
    <property type="molecule type" value="Genomic_DNA"/>
</dbReference>
<dbReference type="Proteomes" id="UP000051966">
    <property type="component" value="Unassembled WGS sequence"/>
</dbReference>
<organism evidence="1 3">
    <name type="scientific">Lentilactobacillus farraginis DSM 18382 = JCM 14108</name>
    <dbReference type="NCBI Taxonomy" id="1423743"/>
    <lineage>
        <taxon>Bacteria</taxon>
        <taxon>Bacillati</taxon>
        <taxon>Bacillota</taxon>
        <taxon>Bacilli</taxon>
        <taxon>Lactobacillales</taxon>
        <taxon>Lactobacillaceae</taxon>
        <taxon>Lentilactobacillus</taxon>
    </lineage>
</organism>
<dbReference type="OrthoDB" id="2305353at2"/>
<proteinExistence type="predicted"/>
<evidence type="ECO:0000313" key="1">
    <source>
        <dbReference type="EMBL" id="GAF35471.1"/>
    </source>
</evidence>
<dbReference type="Proteomes" id="UP000019488">
    <property type="component" value="Unassembled WGS sequence"/>
</dbReference>
<gene>
    <name evidence="2" type="ORF">FD41_GL000410</name>
    <name evidence="1" type="ORF">JCM14108_358</name>
</gene>
<reference evidence="2 4" key="2">
    <citation type="journal article" date="2015" name="Genome Announc.">
        <title>Expanding the biotechnology potential of lactobacilli through comparative genomics of 213 strains and associated genera.</title>
        <authorList>
            <person name="Sun Z."/>
            <person name="Harris H.M."/>
            <person name="McCann A."/>
            <person name="Guo C."/>
            <person name="Argimon S."/>
            <person name="Zhang W."/>
            <person name="Yang X."/>
            <person name="Jeffery I.B."/>
            <person name="Cooney J.C."/>
            <person name="Kagawa T.F."/>
            <person name="Liu W."/>
            <person name="Song Y."/>
            <person name="Salvetti E."/>
            <person name="Wrobel A."/>
            <person name="Rasinkangas P."/>
            <person name="Parkhill J."/>
            <person name="Rea M.C."/>
            <person name="O'Sullivan O."/>
            <person name="Ritari J."/>
            <person name="Douillard F.P."/>
            <person name="Paul Ross R."/>
            <person name="Yang R."/>
            <person name="Briner A.E."/>
            <person name="Felis G.E."/>
            <person name="de Vos W.M."/>
            <person name="Barrangou R."/>
            <person name="Klaenhammer T.R."/>
            <person name="Caufield P.W."/>
            <person name="Cui Y."/>
            <person name="Zhang H."/>
            <person name="O'Toole P.W."/>
        </authorList>
    </citation>
    <scope>NUCLEOTIDE SEQUENCE [LARGE SCALE GENOMIC DNA]</scope>
    <source>
        <strain evidence="2 4">DSM 18382</strain>
    </source>
</reference>
<protein>
    <submittedName>
        <fullName evidence="1">Uncharacterized protein</fullName>
    </submittedName>
</protein>
<dbReference type="PATRIC" id="fig|1423743.5.peg.424"/>
<name>X0PGI8_9LACO</name>
<sequence>MENPELKLGTPAFEKTIFVLKKVPTRANIQEFALQGNLSPEPLDETAWMLPAYLSDDFNLFLIFAPNVLDKWTITCSKVTIRNGNEITTMSAVVPTGSGLNAIAQISKGSAVELLAYFKTLAINSLGYFDDQLWRQA</sequence>
<dbReference type="EMBL" id="BAKI01000002">
    <property type="protein sequence ID" value="GAF35471.1"/>
    <property type="molecule type" value="Genomic_DNA"/>
</dbReference>
<evidence type="ECO:0000313" key="3">
    <source>
        <dbReference type="Proteomes" id="UP000019488"/>
    </source>
</evidence>
<dbReference type="RefSeq" id="WP_035177731.1">
    <property type="nucleotide sequence ID" value="NZ_AZFY01000096.1"/>
</dbReference>
<dbReference type="STRING" id="1423743.FD41_GL000410"/>
<reference evidence="1" key="1">
    <citation type="journal article" date="2014" name="Genome Announc.">
        <title>Draft Genome Sequences of Two Lactobacillus Strains, L. farraginis JCM 14108T and L. composti JCM 14202T, Isolated from Compost of Distilled Shochu Residue.</title>
        <authorList>
            <person name="Yuki M."/>
            <person name="Oshima K."/>
            <person name="Suda W."/>
            <person name="Kitahara M."/>
            <person name="Kitamura K."/>
            <person name="Iida T."/>
            <person name="Hattori M."/>
            <person name="Ohkuma M."/>
        </authorList>
    </citation>
    <scope>NUCLEOTIDE SEQUENCE [LARGE SCALE GENOMIC DNA]</scope>
    <source>
        <strain evidence="1">JCM 14108</strain>
    </source>
</reference>